<feature type="signal peptide" evidence="2">
    <location>
        <begin position="1"/>
        <end position="24"/>
    </location>
</feature>
<evidence type="ECO:0000313" key="3">
    <source>
        <dbReference type="EMBL" id="MBW0558559.1"/>
    </source>
</evidence>
<proteinExistence type="predicted"/>
<evidence type="ECO:0000256" key="2">
    <source>
        <dbReference type="SAM" id="SignalP"/>
    </source>
</evidence>
<feature type="compositionally biased region" description="Polar residues" evidence="1">
    <location>
        <begin position="230"/>
        <end position="241"/>
    </location>
</feature>
<organism evidence="3 4">
    <name type="scientific">Austropuccinia psidii MF-1</name>
    <dbReference type="NCBI Taxonomy" id="1389203"/>
    <lineage>
        <taxon>Eukaryota</taxon>
        <taxon>Fungi</taxon>
        <taxon>Dikarya</taxon>
        <taxon>Basidiomycota</taxon>
        <taxon>Pucciniomycotina</taxon>
        <taxon>Pucciniomycetes</taxon>
        <taxon>Pucciniales</taxon>
        <taxon>Sphaerophragmiaceae</taxon>
        <taxon>Austropuccinia</taxon>
    </lineage>
</organism>
<protein>
    <submittedName>
        <fullName evidence="3">Uncharacterized protein</fullName>
    </submittedName>
</protein>
<feature type="chain" id="PRO_5040430016" evidence="2">
    <location>
        <begin position="25"/>
        <end position="270"/>
    </location>
</feature>
<dbReference type="EMBL" id="AVOT02066865">
    <property type="protein sequence ID" value="MBW0558559.1"/>
    <property type="molecule type" value="Genomic_DNA"/>
</dbReference>
<reference evidence="3" key="1">
    <citation type="submission" date="2021-03" db="EMBL/GenBank/DDBJ databases">
        <title>Draft genome sequence of rust myrtle Austropuccinia psidii MF-1, a brazilian biotype.</title>
        <authorList>
            <person name="Quecine M.C."/>
            <person name="Pachon D.M.R."/>
            <person name="Bonatelli M.L."/>
            <person name="Correr F.H."/>
            <person name="Franceschini L.M."/>
            <person name="Leite T.F."/>
            <person name="Margarido G.R.A."/>
            <person name="Almeida C.A."/>
            <person name="Ferrarezi J.A."/>
            <person name="Labate C.A."/>
        </authorList>
    </citation>
    <scope>NUCLEOTIDE SEQUENCE</scope>
    <source>
        <strain evidence="3">MF-1</strain>
    </source>
</reference>
<feature type="compositionally biased region" description="Polar residues" evidence="1">
    <location>
        <begin position="251"/>
        <end position="262"/>
    </location>
</feature>
<dbReference type="AlphaFoldDB" id="A0A9Q3PED4"/>
<keyword evidence="2" id="KW-0732">Signal</keyword>
<feature type="region of interest" description="Disordered" evidence="1">
    <location>
        <begin position="175"/>
        <end position="270"/>
    </location>
</feature>
<gene>
    <name evidence="3" type="ORF">O181_098274</name>
</gene>
<name>A0A9Q3PED4_9BASI</name>
<keyword evidence="4" id="KW-1185">Reference proteome</keyword>
<evidence type="ECO:0000313" key="4">
    <source>
        <dbReference type="Proteomes" id="UP000765509"/>
    </source>
</evidence>
<sequence>MDTNIICICFRCCALCALSRVSPAFAPPQRPILLMLANKHTKNACLLCDHSNHVARGDPAQDALVRTPLWLTMMKAFPSGNGRQDAKQVDGNNSGQLAWSPQVLTCPTPLLGHHPMVTSLLDPRKVIIRPMKEGNGNRIFDLGPIVTMSCHPWDSNVKNQIPGNKTLRELTLPPFVEPSQYNEPPIPGPSPSSEPHQDFLACGPEPKVAPRKSLEEPFDFPTTPHLVIISDNTPVGSSTPTLEIPAISPKDPTSSSPQSHNEAWQDFIKL</sequence>
<comment type="caution">
    <text evidence="3">The sequence shown here is derived from an EMBL/GenBank/DDBJ whole genome shotgun (WGS) entry which is preliminary data.</text>
</comment>
<dbReference type="Proteomes" id="UP000765509">
    <property type="component" value="Unassembled WGS sequence"/>
</dbReference>
<evidence type="ECO:0000256" key="1">
    <source>
        <dbReference type="SAM" id="MobiDB-lite"/>
    </source>
</evidence>
<accession>A0A9Q3PED4</accession>